<organism evidence="3 4">
    <name type="scientific">Kitasatospora misakiensis</name>
    <dbReference type="NCBI Taxonomy" id="67330"/>
    <lineage>
        <taxon>Bacteria</taxon>
        <taxon>Bacillati</taxon>
        <taxon>Actinomycetota</taxon>
        <taxon>Actinomycetes</taxon>
        <taxon>Kitasatosporales</taxon>
        <taxon>Streptomycetaceae</taxon>
        <taxon>Kitasatospora</taxon>
    </lineage>
</organism>
<dbReference type="InterPro" id="IPR001227">
    <property type="entry name" value="Ac_transferase_dom_sf"/>
</dbReference>
<feature type="non-terminal residue" evidence="3">
    <location>
        <position position="1"/>
    </location>
</feature>
<dbReference type="Pfam" id="PF22621">
    <property type="entry name" value="CurL-like_PKS_C"/>
    <property type="match status" value="1"/>
</dbReference>
<protein>
    <submittedName>
        <fullName evidence="3">Ketoacyl-synthetase C-terminal extension domain-containing protein</fullName>
    </submittedName>
</protein>
<accession>A0ABW0XHF4</accession>
<dbReference type="EMBL" id="JBHSOF010000170">
    <property type="protein sequence ID" value="MFC5668554.1"/>
    <property type="molecule type" value="Genomic_DNA"/>
</dbReference>
<keyword evidence="1" id="KW-0808">Transferase</keyword>
<keyword evidence="2" id="KW-0511">Multifunctional enzyme</keyword>
<dbReference type="PANTHER" id="PTHR43775">
    <property type="entry name" value="FATTY ACID SYNTHASE"/>
    <property type="match status" value="1"/>
</dbReference>
<feature type="non-terminal residue" evidence="3">
    <location>
        <position position="167"/>
    </location>
</feature>
<dbReference type="RefSeq" id="WP_380230172.1">
    <property type="nucleotide sequence ID" value="NZ_JBHSOF010000170.1"/>
</dbReference>
<gene>
    <name evidence="3" type="ORF">ACFP3U_37100</name>
</gene>
<evidence type="ECO:0000313" key="3">
    <source>
        <dbReference type="EMBL" id="MFC5668554.1"/>
    </source>
</evidence>
<keyword evidence="4" id="KW-1185">Reference proteome</keyword>
<dbReference type="Gene3D" id="3.40.366.10">
    <property type="entry name" value="Malonyl-Coenzyme A Acyl Carrier Protein, domain 2"/>
    <property type="match status" value="1"/>
</dbReference>
<dbReference type="PANTHER" id="PTHR43775:SF51">
    <property type="entry name" value="INACTIVE PHENOLPHTHIOCEROL SYNTHESIS POLYKETIDE SYNTHASE TYPE I PKS1-RELATED"/>
    <property type="match status" value="1"/>
</dbReference>
<evidence type="ECO:0000256" key="2">
    <source>
        <dbReference type="ARBA" id="ARBA00023268"/>
    </source>
</evidence>
<name>A0ABW0XHF4_9ACTN</name>
<reference evidence="4" key="1">
    <citation type="journal article" date="2019" name="Int. J. Syst. Evol. Microbiol.">
        <title>The Global Catalogue of Microorganisms (GCM) 10K type strain sequencing project: providing services to taxonomists for standard genome sequencing and annotation.</title>
        <authorList>
            <consortium name="The Broad Institute Genomics Platform"/>
            <consortium name="The Broad Institute Genome Sequencing Center for Infectious Disease"/>
            <person name="Wu L."/>
            <person name="Ma J."/>
        </authorList>
    </citation>
    <scope>NUCLEOTIDE SEQUENCE [LARGE SCALE GENOMIC DNA]</scope>
    <source>
        <strain evidence="4">CGMCC 4.1437</strain>
    </source>
</reference>
<dbReference type="SUPFAM" id="SSF52151">
    <property type="entry name" value="FabD/lysophospholipase-like"/>
    <property type="match status" value="1"/>
</dbReference>
<dbReference type="InterPro" id="IPR016035">
    <property type="entry name" value="Acyl_Trfase/lysoPLipase"/>
</dbReference>
<proteinExistence type="predicted"/>
<dbReference type="InterPro" id="IPR016039">
    <property type="entry name" value="Thiolase-like"/>
</dbReference>
<dbReference type="Gene3D" id="3.30.70.3290">
    <property type="match status" value="1"/>
</dbReference>
<comment type="caution">
    <text evidence="3">The sequence shown here is derived from an EMBL/GenBank/DDBJ whole genome shotgun (WGS) entry which is preliminary data.</text>
</comment>
<dbReference type="Gene3D" id="3.40.47.10">
    <property type="match status" value="1"/>
</dbReference>
<dbReference type="InterPro" id="IPR050091">
    <property type="entry name" value="PKS_NRPS_Biosynth_Enz"/>
</dbReference>
<evidence type="ECO:0000313" key="4">
    <source>
        <dbReference type="Proteomes" id="UP001595975"/>
    </source>
</evidence>
<sequence>QQDWPELDRPRRSAVSSFGISGTNAHVILEAAPEEPVAATEEPVAGAPEVVADGAVPWVLSARSEAALGEQAARLLERITEGAELDLHDVAFTLANGRALLDHRAVVVGEGPGELAERLREFTATGSSAGVIAGRVGPGAANGAVFVFPGQGSQWIGMARELLDFSP</sequence>
<evidence type="ECO:0000256" key="1">
    <source>
        <dbReference type="ARBA" id="ARBA00022679"/>
    </source>
</evidence>
<dbReference type="Proteomes" id="UP001595975">
    <property type="component" value="Unassembled WGS sequence"/>
</dbReference>